<feature type="domain" description="Small nuclear ribonucleoprotein Prp3 C-terminal" evidence="7">
    <location>
        <begin position="536"/>
        <end position="656"/>
    </location>
</feature>
<evidence type="ECO:0000259" key="7">
    <source>
        <dbReference type="Pfam" id="PF06544"/>
    </source>
</evidence>
<evidence type="ECO:0000256" key="2">
    <source>
        <dbReference type="ARBA" id="ARBA00022664"/>
    </source>
</evidence>
<feature type="region of interest" description="Disordered" evidence="6">
    <location>
        <begin position="81"/>
        <end position="121"/>
    </location>
</feature>
<reference evidence="9" key="1">
    <citation type="submission" date="2020-05" db="UniProtKB">
        <authorList>
            <consortium name="EnsemblMetazoa"/>
        </authorList>
    </citation>
    <scope>IDENTIFICATION</scope>
    <source>
        <strain evidence="9">USDA</strain>
    </source>
</reference>
<dbReference type="Proteomes" id="UP000095300">
    <property type="component" value="Unassembled WGS sequence"/>
</dbReference>
<keyword evidence="5" id="KW-0175">Coiled coil</keyword>
<name>A0A1I8NWM7_STOCA</name>
<proteinExistence type="predicted"/>
<accession>A0A1I8NWM7</accession>
<dbReference type="Pfam" id="PF06544">
    <property type="entry name" value="Prp3_C"/>
    <property type="match status" value="1"/>
</dbReference>
<keyword evidence="3" id="KW-0508">mRNA splicing</keyword>
<dbReference type="EnsemblMetazoa" id="SCAU002673-RA">
    <property type="protein sequence ID" value="SCAU002673-PA"/>
    <property type="gene ID" value="SCAU002673"/>
</dbReference>
<feature type="coiled-coil region" evidence="5">
    <location>
        <begin position="326"/>
        <end position="353"/>
    </location>
</feature>
<sequence>MSYYTRKELDELHADIVSLAAKASSASNADDQRSIVSSIEHCLHNGYDRRRICEKLEKYMEPKYSSRLMDRLQERLDEYKRKNRKRAGDGNDMKSEPTSEAPKKSRFDMVTTSSNGSKVALPPPTNILITAPPVLSTMVPPASATATSSLNSNQIKLMMVNAQREIEERKKALSQMKGKDPLLASLQHPPTAPLINQSLAKVTSDTDEKAKKIAELQAQIRAKLSGSLGSLITPIVPAATTERPKPLILDEEGRTIDKSGRAINIPTVTPTLKANIRAKKREVFNKTQQHFEKTSQEDTLKFFDDRINLKPGSRNKRALRFHEPGKFQQMAERMRMKAQLERLQNEISQIARKTGISSATKLALIAPKQDTPDDVPSMEWWDSVILTNDLNTLGEEGNIKIRQSAITNLIEHPTQMKPPNEPLKPVYLPVFLTKKERKKLRRQNRREAWKEEQEKIRLGLTQAPEPKLRISNLMRVLGTEAVQDPTKIEAHVREQMAKRQKAHEDANNARKLTAEQKSEKKIRKIKEDTSCGVHISVYRIRDLQDNASKKFKVETNAKQLHMTGTVVLFRDCCVVVVEGGPKQQKKYRRLMLNRIKWEEDLVKGPDGQEVPNSCVLVWEGTSQRRHFGEIKFKVFPMEKMAREFFQKHQVEHYWDLSYSGAVLEASTDE</sequence>
<dbReference type="PANTHER" id="PTHR14212:SF0">
    <property type="entry name" value="U4_U6 SMALL NUCLEAR RIBONUCLEOPROTEIN PRP3"/>
    <property type="match status" value="1"/>
</dbReference>
<dbReference type="AlphaFoldDB" id="A0A1I8NWM7"/>
<keyword evidence="4" id="KW-0539">Nucleus</keyword>
<feature type="domain" description="Pre-mRNA-splicing factor 3" evidence="8">
    <location>
        <begin position="301"/>
        <end position="513"/>
    </location>
</feature>
<protein>
    <submittedName>
        <fullName evidence="9">Uncharacterized protein</fullName>
    </submittedName>
</protein>
<dbReference type="InterPro" id="IPR010541">
    <property type="entry name" value="Prp3_C"/>
</dbReference>
<gene>
    <name evidence="9" type="primary">106090205</name>
</gene>
<dbReference type="PANTHER" id="PTHR14212">
    <property type="entry name" value="U4/U6-ASSOCIATED RNA SPLICING FACTOR-RELATED"/>
    <property type="match status" value="1"/>
</dbReference>
<evidence type="ECO:0000256" key="5">
    <source>
        <dbReference type="SAM" id="Coils"/>
    </source>
</evidence>
<evidence type="ECO:0000256" key="6">
    <source>
        <dbReference type="SAM" id="MobiDB-lite"/>
    </source>
</evidence>
<dbReference type="STRING" id="35570.A0A1I8NWM7"/>
<evidence type="ECO:0000259" key="8">
    <source>
        <dbReference type="Pfam" id="PF08572"/>
    </source>
</evidence>
<evidence type="ECO:0000313" key="9">
    <source>
        <dbReference type="EnsemblMetazoa" id="SCAU002673-PA"/>
    </source>
</evidence>
<keyword evidence="2" id="KW-0507">mRNA processing</keyword>
<dbReference type="InterPro" id="IPR027104">
    <property type="entry name" value="Prp3"/>
</dbReference>
<evidence type="ECO:0000256" key="1">
    <source>
        <dbReference type="ARBA" id="ARBA00004123"/>
    </source>
</evidence>
<keyword evidence="10" id="KW-1185">Reference proteome</keyword>
<dbReference type="CDD" id="cd24162">
    <property type="entry name" value="Prp3_C"/>
    <property type="match status" value="1"/>
</dbReference>
<feature type="compositionally biased region" description="Basic and acidic residues" evidence="6">
    <location>
        <begin position="81"/>
        <end position="107"/>
    </location>
</feature>
<evidence type="ECO:0000256" key="3">
    <source>
        <dbReference type="ARBA" id="ARBA00023187"/>
    </source>
</evidence>
<dbReference type="VEuPathDB" id="VectorBase:SCAU002673"/>
<dbReference type="OrthoDB" id="10264544at2759"/>
<dbReference type="Gene3D" id="1.20.1390.10">
    <property type="entry name" value="PWI domain"/>
    <property type="match status" value="1"/>
</dbReference>
<dbReference type="GO" id="GO:0000398">
    <property type="term" value="P:mRNA splicing, via spliceosome"/>
    <property type="evidence" value="ECO:0007669"/>
    <property type="project" value="InterPro"/>
</dbReference>
<evidence type="ECO:0000313" key="10">
    <source>
        <dbReference type="Proteomes" id="UP000095300"/>
    </source>
</evidence>
<dbReference type="Pfam" id="PF08572">
    <property type="entry name" value="PRP3"/>
    <property type="match status" value="1"/>
</dbReference>
<comment type="subcellular location">
    <subcellularLocation>
        <location evidence="1">Nucleus</location>
    </subcellularLocation>
</comment>
<dbReference type="InterPro" id="IPR013881">
    <property type="entry name" value="Pre-mRNA_splic_Prp3_dom"/>
</dbReference>
<organism evidence="9 10">
    <name type="scientific">Stomoxys calcitrans</name>
    <name type="common">Stable fly</name>
    <name type="synonym">Conops calcitrans</name>
    <dbReference type="NCBI Taxonomy" id="35570"/>
    <lineage>
        <taxon>Eukaryota</taxon>
        <taxon>Metazoa</taxon>
        <taxon>Ecdysozoa</taxon>
        <taxon>Arthropoda</taxon>
        <taxon>Hexapoda</taxon>
        <taxon>Insecta</taxon>
        <taxon>Pterygota</taxon>
        <taxon>Neoptera</taxon>
        <taxon>Endopterygota</taxon>
        <taxon>Diptera</taxon>
        <taxon>Brachycera</taxon>
        <taxon>Muscomorpha</taxon>
        <taxon>Muscoidea</taxon>
        <taxon>Muscidae</taxon>
        <taxon>Stomoxys</taxon>
    </lineage>
</organism>
<dbReference type="GO" id="GO:0046540">
    <property type="term" value="C:U4/U6 x U5 tri-snRNP complex"/>
    <property type="evidence" value="ECO:0007669"/>
    <property type="project" value="InterPro"/>
</dbReference>
<dbReference type="KEGG" id="scac:106090205"/>
<evidence type="ECO:0000256" key="4">
    <source>
        <dbReference type="ARBA" id="ARBA00023242"/>
    </source>
</evidence>